<keyword evidence="3" id="KW-0732">Signal</keyword>
<dbReference type="Gene3D" id="1.25.40.390">
    <property type="match status" value="1"/>
</dbReference>
<accession>A0A9D2KWX2</accession>
<evidence type="ECO:0000256" key="5">
    <source>
        <dbReference type="ARBA" id="ARBA00023237"/>
    </source>
</evidence>
<dbReference type="AlphaFoldDB" id="A0A9D2KWX2"/>
<reference evidence="7" key="2">
    <citation type="submission" date="2021-04" db="EMBL/GenBank/DDBJ databases">
        <authorList>
            <person name="Gilroy R."/>
        </authorList>
    </citation>
    <scope>NUCLEOTIDE SEQUENCE</scope>
    <source>
        <strain evidence="7">ChiHjej12B11-9795</strain>
    </source>
</reference>
<reference evidence="7" key="1">
    <citation type="journal article" date="2021" name="PeerJ">
        <title>Extensive microbial diversity within the chicken gut microbiome revealed by metagenomics and culture.</title>
        <authorList>
            <person name="Gilroy R."/>
            <person name="Ravi A."/>
            <person name="Getino M."/>
            <person name="Pursley I."/>
            <person name="Horton D.L."/>
            <person name="Alikhan N.F."/>
            <person name="Baker D."/>
            <person name="Gharbi K."/>
            <person name="Hall N."/>
            <person name="Watson M."/>
            <person name="Adriaenssens E.M."/>
            <person name="Foster-Nyarko E."/>
            <person name="Jarju S."/>
            <person name="Secka A."/>
            <person name="Antonio M."/>
            <person name="Oren A."/>
            <person name="Chaudhuri R.R."/>
            <person name="La Ragione R."/>
            <person name="Hildebrand F."/>
            <person name="Pallen M.J."/>
        </authorList>
    </citation>
    <scope>NUCLEOTIDE SEQUENCE</scope>
    <source>
        <strain evidence="7">ChiHjej12B11-9795</strain>
    </source>
</reference>
<comment type="similarity">
    <text evidence="2">Belongs to the SusD family.</text>
</comment>
<evidence type="ECO:0000256" key="1">
    <source>
        <dbReference type="ARBA" id="ARBA00004442"/>
    </source>
</evidence>
<comment type="caution">
    <text evidence="7">The sequence shown here is derived from an EMBL/GenBank/DDBJ whole genome shotgun (WGS) entry which is preliminary data.</text>
</comment>
<protein>
    <submittedName>
        <fullName evidence="7">RagB/SusD family nutrient uptake outer membrane protein</fullName>
    </submittedName>
</protein>
<comment type="subcellular location">
    <subcellularLocation>
        <location evidence="1">Cell outer membrane</location>
    </subcellularLocation>
</comment>
<dbReference type="Pfam" id="PF07980">
    <property type="entry name" value="SusD_RagB"/>
    <property type="match status" value="1"/>
</dbReference>
<name>A0A9D2KWX2_9BACE</name>
<keyword evidence="5" id="KW-0998">Cell outer membrane</keyword>
<dbReference type="EMBL" id="DWZI01000056">
    <property type="protein sequence ID" value="HJA86704.1"/>
    <property type="molecule type" value="Genomic_DNA"/>
</dbReference>
<feature type="domain" description="RagB/SusD" evidence="6">
    <location>
        <begin position="301"/>
        <end position="575"/>
    </location>
</feature>
<organism evidence="7 8">
    <name type="scientific">Candidatus Bacteroides avicola</name>
    <dbReference type="NCBI Taxonomy" id="2838468"/>
    <lineage>
        <taxon>Bacteria</taxon>
        <taxon>Pseudomonadati</taxon>
        <taxon>Bacteroidota</taxon>
        <taxon>Bacteroidia</taxon>
        <taxon>Bacteroidales</taxon>
        <taxon>Bacteroidaceae</taxon>
        <taxon>Bacteroides</taxon>
    </lineage>
</organism>
<evidence type="ECO:0000256" key="2">
    <source>
        <dbReference type="ARBA" id="ARBA00006275"/>
    </source>
</evidence>
<keyword evidence="4" id="KW-0472">Membrane</keyword>
<dbReference type="InterPro" id="IPR012944">
    <property type="entry name" value="SusD_RagB_dom"/>
</dbReference>
<gene>
    <name evidence="7" type="ORF">H9950_11060</name>
</gene>
<evidence type="ECO:0000259" key="6">
    <source>
        <dbReference type="Pfam" id="PF07980"/>
    </source>
</evidence>
<dbReference type="GO" id="GO:0009279">
    <property type="term" value="C:cell outer membrane"/>
    <property type="evidence" value="ECO:0007669"/>
    <property type="project" value="UniProtKB-SubCell"/>
</dbReference>
<dbReference type="SUPFAM" id="SSF48452">
    <property type="entry name" value="TPR-like"/>
    <property type="match status" value="1"/>
</dbReference>
<dbReference type="Proteomes" id="UP000823862">
    <property type="component" value="Unassembled WGS sequence"/>
</dbReference>
<proteinExistence type="inferred from homology"/>
<evidence type="ECO:0000313" key="7">
    <source>
        <dbReference type="EMBL" id="HJA86704.1"/>
    </source>
</evidence>
<dbReference type="PROSITE" id="PS51257">
    <property type="entry name" value="PROKAR_LIPOPROTEIN"/>
    <property type="match status" value="1"/>
</dbReference>
<evidence type="ECO:0000313" key="8">
    <source>
        <dbReference type="Proteomes" id="UP000823862"/>
    </source>
</evidence>
<dbReference type="InterPro" id="IPR011990">
    <property type="entry name" value="TPR-like_helical_dom_sf"/>
</dbReference>
<sequence length="575" mass="65871">MKLKHILYSSILGVATATSLTGCNDAFLERAPQSLNDNTYWNTPNDLMAYANNFYGILPGGVNNVSDTQSDDQVPSSVNQFIWDQFTVPTEGGNWSKSNWQNIRNINYFMTHYGTVTGDENEINIYVAEMRFFRALEYYSKIRTYGDVPWLDRDLNTDSEELYGPRDPRNVVARHIVEDLDFAIQWLPEKGAEDPNRLNKDIARHVKARICLNEGTHYKYHTELGYDASESTYFLQLAASESDALINSGHYEIYSTGDPARDFYHMFVMEDKSNLSEAILYIDYAEDLRMHNMSHGAMESSCGFSKDFVDCILYADGLPKALTSYPTDDTTMEQELANRDPRATQTIQVESFFTNLDYPSLDYYKHITADDNYVTQYCPTGYQTIKGYNPSLPSGYFVETSDGIAYRYDETLLINAEAKAELGTITQADLDRTINVLRDRVGMPHLDVNVGFTDPNWPDYGYTLTPVLQEIRRERRVELAGEGFRWDDLVRWKAGNLLNNVMTYVGKKISTSSSMATEGFRSNDGYVMVYPQYTNLDLSYQENKSRTWQDKMYLQPIPTGELQRNPQLQPQNPGW</sequence>
<evidence type="ECO:0000256" key="3">
    <source>
        <dbReference type="ARBA" id="ARBA00022729"/>
    </source>
</evidence>
<evidence type="ECO:0000256" key="4">
    <source>
        <dbReference type="ARBA" id="ARBA00023136"/>
    </source>
</evidence>